<dbReference type="EMBL" id="HBIV01033130">
    <property type="protein sequence ID" value="CAE0671954.1"/>
    <property type="molecule type" value="Transcribed_RNA"/>
</dbReference>
<sequence>MVRFGVNAYINGHDHAMQHLSKDGVQYFGNGVGGFDLHPIDKKRMWPNDGEELRWASNSRHGFALHDVGPEGMRIRFAQVTESAEVAAPDDKGITSEVGYTIVYDTFVPFRHRSEYVRR</sequence>
<dbReference type="GO" id="GO:0016787">
    <property type="term" value="F:hydrolase activity"/>
    <property type="evidence" value="ECO:0007669"/>
    <property type="project" value="UniProtKB-KW"/>
</dbReference>
<keyword evidence="1" id="KW-0732">Signal</keyword>
<dbReference type="InterPro" id="IPR029052">
    <property type="entry name" value="Metallo-depent_PP-like"/>
</dbReference>
<evidence type="ECO:0000256" key="1">
    <source>
        <dbReference type="ARBA" id="ARBA00022729"/>
    </source>
</evidence>
<dbReference type="PANTHER" id="PTHR10161:SF14">
    <property type="entry name" value="TARTRATE-RESISTANT ACID PHOSPHATASE TYPE 5"/>
    <property type="match status" value="1"/>
</dbReference>
<organism evidence="3">
    <name type="scientific">Lotharella globosa</name>
    <dbReference type="NCBI Taxonomy" id="91324"/>
    <lineage>
        <taxon>Eukaryota</taxon>
        <taxon>Sar</taxon>
        <taxon>Rhizaria</taxon>
        <taxon>Cercozoa</taxon>
        <taxon>Chlorarachniophyceae</taxon>
        <taxon>Lotharella</taxon>
    </lineage>
</organism>
<dbReference type="AlphaFoldDB" id="A0A7S4DUT7"/>
<gene>
    <name evidence="3" type="ORF">LGLO00237_LOCUS23603</name>
</gene>
<dbReference type="PANTHER" id="PTHR10161">
    <property type="entry name" value="TARTRATE-RESISTANT ACID PHOSPHATASE TYPE 5"/>
    <property type="match status" value="1"/>
</dbReference>
<dbReference type="InterPro" id="IPR051558">
    <property type="entry name" value="Metallophosphoesterase_PAP"/>
</dbReference>
<keyword evidence="2" id="KW-0378">Hydrolase</keyword>
<evidence type="ECO:0008006" key="4">
    <source>
        <dbReference type="Google" id="ProtNLM"/>
    </source>
</evidence>
<accession>A0A7S4DUT7</accession>
<evidence type="ECO:0000313" key="3">
    <source>
        <dbReference type="EMBL" id="CAE0671954.1"/>
    </source>
</evidence>
<protein>
    <recommendedName>
        <fullName evidence="4">Calcineurin-like phosphoesterase domain-containing protein</fullName>
    </recommendedName>
</protein>
<reference evidence="3" key="1">
    <citation type="submission" date="2021-01" db="EMBL/GenBank/DDBJ databases">
        <authorList>
            <person name="Corre E."/>
            <person name="Pelletier E."/>
            <person name="Niang G."/>
            <person name="Scheremetjew M."/>
            <person name="Finn R."/>
            <person name="Kale V."/>
            <person name="Holt S."/>
            <person name="Cochrane G."/>
            <person name="Meng A."/>
            <person name="Brown T."/>
            <person name="Cohen L."/>
        </authorList>
    </citation>
    <scope>NUCLEOTIDE SEQUENCE</scope>
    <source>
        <strain evidence="3">CCCM811</strain>
    </source>
</reference>
<dbReference type="SUPFAM" id="SSF56300">
    <property type="entry name" value="Metallo-dependent phosphatases"/>
    <property type="match status" value="1"/>
</dbReference>
<proteinExistence type="predicted"/>
<name>A0A7S4DUT7_9EUKA</name>
<dbReference type="Gene3D" id="3.60.21.10">
    <property type="match status" value="1"/>
</dbReference>
<evidence type="ECO:0000256" key="2">
    <source>
        <dbReference type="ARBA" id="ARBA00022801"/>
    </source>
</evidence>